<gene>
    <name evidence="2" type="ORF">TvY486_0019410</name>
</gene>
<dbReference type="VEuPathDB" id="TriTrypDB:TvY486_0019410"/>
<dbReference type="AlphaFoldDB" id="F9WNX9"/>
<dbReference type="InterPro" id="IPR045399">
    <property type="entry name" value="Tc-38"/>
</dbReference>
<accession>F9WNX9</accession>
<evidence type="ECO:0000313" key="3">
    <source>
        <dbReference type="Proteomes" id="UP000009027"/>
    </source>
</evidence>
<evidence type="ECO:0000259" key="1">
    <source>
        <dbReference type="Pfam" id="PF20054"/>
    </source>
</evidence>
<dbReference type="EMBL" id="CAEX01003017">
    <property type="protein sequence ID" value="CCD19251.1"/>
    <property type="molecule type" value="Genomic_DNA"/>
</dbReference>
<proteinExistence type="predicted"/>
<reference evidence="2 3" key="1">
    <citation type="journal article" date="2012" name="Proc. Natl. Acad. Sci. U.S.A.">
        <title>Antigenic diversity is generated by distinct evolutionary mechanisms in African trypanosome species.</title>
        <authorList>
            <person name="Jackson A.P."/>
            <person name="Berry A."/>
            <person name="Aslett M."/>
            <person name="Allison H.C."/>
            <person name="Burton P."/>
            <person name="Vavrova-Anderson J."/>
            <person name="Brown R."/>
            <person name="Browne H."/>
            <person name="Corton N."/>
            <person name="Hauser H."/>
            <person name="Gamble J."/>
            <person name="Gilderthorp R."/>
            <person name="Marcello L."/>
            <person name="McQuillan J."/>
            <person name="Otto T.D."/>
            <person name="Quail M.A."/>
            <person name="Sanders M.J."/>
            <person name="van Tonder A."/>
            <person name="Ginger M.L."/>
            <person name="Field M.C."/>
            <person name="Barry J.D."/>
            <person name="Hertz-Fowler C."/>
            <person name="Berriman M."/>
        </authorList>
    </citation>
    <scope>NUCLEOTIDE SEQUENCE</scope>
    <source>
        <strain evidence="2 3">Y486</strain>
    </source>
</reference>
<dbReference type="Pfam" id="PF20054">
    <property type="entry name" value="Tc-38"/>
    <property type="match status" value="1"/>
</dbReference>
<protein>
    <recommendedName>
        <fullName evidence="1">Trypanosoma Tc-38 (p38) protein domain-containing protein</fullName>
    </recommendedName>
</protein>
<organism evidence="2 3">
    <name type="scientific">Trypanosoma vivax (strain Y486)</name>
    <dbReference type="NCBI Taxonomy" id="1055687"/>
    <lineage>
        <taxon>Eukaryota</taxon>
        <taxon>Discoba</taxon>
        <taxon>Euglenozoa</taxon>
        <taxon>Kinetoplastea</taxon>
        <taxon>Metakinetoplastina</taxon>
        <taxon>Trypanosomatida</taxon>
        <taxon>Trypanosomatidae</taxon>
        <taxon>Trypanosoma</taxon>
        <taxon>Duttonella</taxon>
    </lineage>
</organism>
<dbReference type="Proteomes" id="UP000009027">
    <property type="component" value="Unassembled WGS sequence"/>
</dbReference>
<evidence type="ECO:0000313" key="2">
    <source>
        <dbReference type="EMBL" id="CCD19251.1"/>
    </source>
</evidence>
<keyword evidence="3" id="KW-1185">Reference proteome</keyword>
<sequence>MVNCSFCNIMAFRRKSPSASQLSLHRQLQLICNCNAMSLPFQPHNAQSLIEQLKLHSPVAFEQFTKRATRQDFVPSWLVSSSGIGTIVKDAPIFTLPLPQHFLGSPDDTEDITPRKFYHSSMVEKNIDHEMRSYTPRCGLTGLFYSREEVIDNLQAAAAELQFKSPFWIRADHPELGNFLALKDGSDVICVGLTAAVVSVDDVESVPTKLLHPSLQRAVESHGFVFGEDVPLGMNALTGIVTENPFVQGLPNRGVWLSQSQVLQNNLVLRRDASRSAPYQLVEVEQWELYNADQLLIPGRVALDNRTSKGLRSDSLFS</sequence>
<feature type="domain" description="Trypanosoma Tc-38 (p38) protein" evidence="1">
    <location>
        <begin position="147"/>
        <end position="206"/>
    </location>
</feature>
<name>F9WNX9_TRYVY</name>